<evidence type="ECO:0000313" key="3">
    <source>
        <dbReference type="EMBL" id="MFD0947864.1"/>
    </source>
</evidence>
<name>A0ABW3H9Z0_9SPHN</name>
<organism evidence="3 4">
    <name type="scientific">Sphingomonas canadensis</name>
    <dbReference type="NCBI Taxonomy" id="1219257"/>
    <lineage>
        <taxon>Bacteria</taxon>
        <taxon>Pseudomonadati</taxon>
        <taxon>Pseudomonadota</taxon>
        <taxon>Alphaproteobacteria</taxon>
        <taxon>Sphingomonadales</taxon>
        <taxon>Sphingomonadaceae</taxon>
        <taxon>Sphingomonas</taxon>
    </lineage>
</organism>
<proteinExistence type="predicted"/>
<keyword evidence="2" id="KW-0732">Signal</keyword>
<evidence type="ECO:0000256" key="1">
    <source>
        <dbReference type="SAM" id="MobiDB-lite"/>
    </source>
</evidence>
<dbReference type="Proteomes" id="UP001596977">
    <property type="component" value="Unassembled WGS sequence"/>
</dbReference>
<feature type="signal peptide" evidence="2">
    <location>
        <begin position="1"/>
        <end position="21"/>
    </location>
</feature>
<sequence>MKISRTRAAVAALLLAGVAAAGLVPAQGQETPESLLPPGFDDPPAPAPAPRPAPAPAPSSGSAAPASPAAGPAEPLPAGNEVAAADLPPVDLNAGELPDNARRSLDVIGAVARGNPPFPVNAFGRGDGRFLATLMRRMQAPVASRWASIALRRALLSPTRTPRNINGADYAAERAWLLVRMGEPVAARMVVQAVDVEDYTPRLFEVAMQAALASADPAGMCPLAEPALRVVDSTGWRLARAMCAGLEGQQARGRQLLDQARGRTARGNLDMLLAEKVLGLGARGGAVTIEWDGVQRLSAWRWGLAVGTGETIPDSLYATVGPQVRYWQALAPAPEPRDRVTNAELAAAAGVFSSSGLVDLYGEIEQLGEADSADLAIARELRTAYTAAASADRVAALRTIWTSERPTIRYARLVLTARAAAAVAPDAAFAGDADRLIASMLSAGIEGPALAWRGVARRGSDGWMMLAMADASRSLLSASDFESYRSGAGERKAQLALAALAGLGKMEAGAARRAAGGLALDLDGANSWTRAIDMAGNRRDPGSVALLAAVGMQSRSWERVTPEALYHITRALRLAGLGQFARMIAVEAITRAA</sequence>
<feature type="chain" id="PRO_5047305034" evidence="2">
    <location>
        <begin position="22"/>
        <end position="593"/>
    </location>
</feature>
<gene>
    <name evidence="3" type="ORF">ACFQ1E_16090</name>
</gene>
<reference evidence="4" key="1">
    <citation type="journal article" date="2019" name="Int. J. Syst. Evol. Microbiol.">
        <title>The Global Catalogue of Microorganisms (GCM) 10K type strain sequencing project: providing services to taxonomists for standard genome sequencing and annotation.</title>
        <authorList>
            <consortium name="The Broad Institute Genomics Platform"/>
            <consortium name="The Broad Institute Genome Sequencing Center for Infectious Disease"/>
            <person name="Wu L."/>
            <person name="Ma J."/>
        </authorList>
    </citation>
    <scope>NUCLEOTIDE SEQUENCE [LARGE SCALE GENOMIC DNA]</scope>
    <source>
        <strain evidence="4">CCUG 62982</strain>
    </source>
</reference>
<comment type="caution">
    <text evidence="3">The sequence shown here is derived from an EMBL/GenBank/DDBJ whole genome shotgun (WGS) entry which is preliminary data.</text>
</comment>
<evidence type="ECO:0000313" key="4">
    <source>
        <dbReference type="Proteomes" id="UP001596977"/>
    </source>
</evidence>
<feature type="region of interest" description="Disordered" evidence="1">
    <location>
        <begin position="29"/>
        <end position="80"/>
    </location>
</feature>
<dbReference type="RefSeq" id="WP_264945620.1">
    <property type="nucleotide sequence ID" value="NZ_JAPDRA010000009.1"/>
</dbReference>
<protein>
    <submittedName>
        <fullName evidence="3">Uncharacterized protein</fullName>
    </submittedName>
</protein>
<dbReference type="EMBL" id="JBHTJG010000009">
    <property type="protein sequence ID" value="MFD0947864.1"/>
    <property type="molecule type" value="Genomic_DNA"/>
</dbReference>
<keyword evidence="4" id="KW-1185">Reference proteome</keyword>
<evidence type="ECO:0000256" key="2">
    <source>
        <dbReference type="SAM" id="SignalP"/>
    </source>
</evidence>
<feature type="compositionally biased region" description="Low complexity" evidence="1">
    <location>
        <begin position="58"/>
        <end position="79"/>
    </location>
</feature>
<feature type="compositionally biased region" description="Pro residues" evidence="1">
    <location>
        <begin position="40"/>
        <end position="57"/>
    </location>
</feature>
<accession>A0ABW3H9Z0</accession>